<dbReference type="UniPathway" id="UPA00079"/>
<dbReference type="GO" id="GO:0046428">
    <property type="term" value="F:1,4-dihydroxy-2-naphthoate polyprenyltransferase activity"/>
    <property type="evidence" value="ECO:0007669"/>
    <property type="project" value="UniProtKB-EC"/>
</dbReference>
<feature type="transmembrane region" description="Helical" evidence="8">
    <location>
        <begin position="6"/>
        <end position="24"/>
    </location>
</feature>
<dbReference type="PANTHER" id="PTHR13929">
    <property type="entry name" value="1,4-DIHYDROXY-2-NAPHTHOATE OCTAPRENYLTRANSFERASE"/>
    <property type="match status" value="1"/>
</dbReference>
<organism evidence="9">
    <name type="scientific">bioreactor metagenome</name>
    <dbReference type="NCBI Taxonomy" id="1076179"/>
    <lineage>
        <taxon>unclassified sequences</taxon>
        <taxon>metagenomes</taxon>
        <taxon>ecological metagenomes</taxon>
    </lineage>
</organism>
<dbReference type="InterPro" id="IPR044878">
    <property type="entry name" value="UbiA_sf"/>
</dbReference>
<evidence type="ECO:0000256" key="6">
    <source>
        <dbReference type="ARBA" id="ARBA00022989"/>
    </source>
</evidence>
<dbReference type="EC" id="2.5.1.74" evidence="9"/>
<accession>A0A645C4W2</accession>
<proteinExistence type="predicted"/>
<dbReference type="InterPro" id="IPR026046">
    <property type="entry name" value="UBIAD1"/>
</dbReference>
<keyword evidence="5 8" id="KW-0812">Transmembrane</keyword>
<dbReference type="Gene3D" id="1.10.357.140">
    <property type="entry name" value="UbiA prenyltransferase"/>
    <property type="match status" value="1"/>
</dbReference>
<dbReference type="AlphaFoldDB" id="A0A645C4W2"/>
<name>A0A645C4W2_9ZZZZ</name>
<evidence type="ECO:0000256" key="3">
    <source>
        <dbReference type="ARBA" id="ARBA00022428"/>
    </source>
</evidence>
<comment type="subcellular location">
    <subcellularLocation>
        <location evidence="1">Membrane</location>
        <topology evidence="1">Multi-pass membrane protein</topology>
    </subcellularLocation>
</comment>
<feature type="transmembrane region" description="Helical" evidence="8">
    <location>
        <begin position="253"/>
        <end position="276"/>
    </location>
</feature>
<dbReference type="CDD" id="cd13962">
    <property type="entry name" value="PT_UbiA_UBIAD1"/>
    <property type="match status" value="1"/>
</dbReference>
<feature type="transmembrane region" description="Helical" evidence="8">
    <location>
        <begin position="78"/>
        <end position="97"/>
    </location>
</feature>
<keyword evidence="7 8" id="KW-0472">Membrane</keyword>
<keyword evidence="6 8" id="KW-1133">Transmembrane helix</keyword>
<evidence type="ECO:0000313" key="9">
    <source>
        <dbReference type="EMBL" id="MPM72826.1"/>
    </source>
</evidence>
<comment type="caution">
    <text evidence="9">The sequence shown here is derived from an EMBL/GenBank/DDBJ whole genome shotgun (WGS) entry which is preliminary data.</text>
</comment>
<evidence type="ECO:0000256" key="7">
    <source>
        <dbReference type="ARBA" id="ARBA00023136"/>
    </source>
</evidence>
<dbReference type="GO" id="GO:0042371">
    <property type="term" value="P:vitamin K biosynthetic process"/>
    <property type="evidence" value="ECO:0007669"/>
    <property type="project" value="TreeGrafter"/>
</dbReference>
<evidence type="ECO:0000256" key="2">
    <source>
        <dbReference type="ARBA" id="ARBA00004863"/>
    </source>
</evidence>
<dbReference type="Pfam" id="PF01040">
    <property type="entry name" value="UbiA"/>
    <property type="match status" value="1"/>
</dbReference>
<keyword evidence="4 9" id="KW-0808">Transferase</keyword>
<comment type="pathway">
    <text evidence="2">Quinol/quinone metabolism; menaquinone biosynthesis.</text>
</comment>
<protein>
    <submittedName>
        <fullName evidence="9">1,4-dihydroxy-2-naphthoate octaprenyltransferase</fullName>
        <ecNumber evidence="9">2.5.1.74</ecNumber>
    </submittedName>
</protein>
<dbReference type="GO" id="GO:0009234">
    <property type="term" value="P:menaquinone biosynthetic process"/>
    <property type="evidence" value="ECO:0007669"/>
    <property type="project" value="UniProtKB-UniPathway"/>
</dbReference>
<keyword evidence="3" id="KW-0474">Menaquinone biosynthesis</keyword>
<dbReference type="PANTHER" id="PTHR13929:SF0">
    <property type="entry name" value="UBIA PRENYLTRANSFERASE DOMAIN-CONTAINING PROTEIN 1"/>
    <property type="match status" value="1"/>
</dbReference>
<evidence type="ECO:0000256" key="4">
    <source>
        <dbReference type="ARBA" id="ARBA00022679"/>
    </source>
</evidence>
<evidence type="ECO:0000256" key="8">
    <source>
        <dbReference type="SAM" id="Phobius"/>
    </source>
</evidence>
<feature type="transmembrane region" description="Helical" evidence="8">
    <location>
        <begin position="149"/>
        <end position="171"/>
    </location>
</feature>
<evidence type="ECO:0000256" key="5">
    <source>
        <dbReference type="ARBA" id="ARBA00022692"/>
    </source>
</evidence>
<gene>
    <name evidence="9" type="primary">menA_24</name>
    <name evidence="9" type="ORF">SDC9_119802</name>
</gene>
<dbReference type="PIRSF" id="PIRSF005355">
    <property type="entry name" value="UBIAD1"/>
    <property type="match status" value="1"/>
</dbReference>
<feature type="transmembrane region" description="Helical" evidence="8">
    <location>
        <begin position="109"/>
        <end position="129"/>
    </location>
</feature>
<dbReference type="Gene3D" id="1.20.120.1780">
    <property type="entry name" value="UbiA prenyltransferase"/>
    <property type="match status" value="1"/>
</dbReference>
<dbReference type="EMBL" id="VSSQ01024985">
    <property type="protein sequence ID" value="MPM72826.1"/>
    <property type="molecule type" value="Genomic_DNA"/>
</dbReference>
<reference evidence="9" key="1">
    <citation type="submission" date="2019-08" db="EMBL/GenBank/DDBJ databases">
        <authorList>
            <person name="Kucharzyk K."/>
            <person name="Murdoch R.W."/>
            <person name="Higgins S."/>
            <person name="Loffler F."/>
        </authorList>
    </citation>
    <scope>NUCLEOTIDE SEQUENCE</scope>
</reference>
<feature type="transmembrane region" description="Helical" evidence="8">
    <location>
        <begin position="52"/>
        <end position="72"/>
    </location>
</feature>
<dbReference type="GO" id="GO:0016020">
    <property type="term" value="C:membrane"/>
    <property type="evidence" value="ECO:0007669"/>
    <property type="project" value="UniProtKB-SubCell"/>
</dbReference>
<feature type="transmembrane region" description="Helical" evidence="8">
    <location>
        <begin position="204"/>
        <end position="233"/>
    </location>
</feature>
<dbReference type="InterPro" id="IPR000537">
    <property type="entry name" value="UbiA_prenyltransferase"/>
</dbReference>
<evidence type="ECO:0000256" key="1">
    <source>
        <dbReference type="ARBA" id="ARBA00004141"/>
    </source>
</evidence>
<sequence>MVNMLVMFFAMVIFDMTVTALNNYGDHKRAVKTHGYNYEVHNSIVQYNLKTATVKTVIVAMFLISAGLGILLVYRTNIITLLLGAFCFAIGFLYSFGPLPISRTPFGEIFSGLTMGLGIPFITFYVNVFDKNVLDISFANPNLTIAFDVYQIVGILLVSLPCVFGIANIMLANNICDIEDDLQNKRYTLAILIGREKALTLLKLLFGLAYVAMVAAVAAGFLPLYSLLALLTVIPLSKNVKLFTENPTKKDTFGFIVGSFVMSAAALLLTIGLGVLDGAFLHLLVR</sequence>